<evidence type="ECO:0000313" key="1">
    <source>
        <dbReference type="EMBL" id="MFC5770157.1"/>
    </source>
</evidence>
<dbReference type="PANTHER" id="PTHR38453">
    <property type="entry name" value="CYTOPLASMIC PROTEIN-RELATED"/>
    <property type="match status" value="1"/>
</dbReference>
<protein>
    <submittedName>
        <fullName evidence="1">CstA-like transporter-associated (Seleno)protein</fullName>
    </submittedName>
</protein>
<reference evidence="2" key="1">
    <citation type="journal article" date="2019" name="Int. J. Syst. Evol. Microbiol.">
        <title>The Global Catalogue of Microorganisms (GCM) 10K type strain sequencing project: providing services to taxonomists for standard genome sequencing and annotation.</title>
        <authorList>
            <consortium name="The Broad Institute Genomics Platform"/>
            <consortium name="The Broad Institute Genome Sequencing Center for Infectious Disease"/>
            <person name="Wu L."/>
            <person name="Ma J."/>
        </authorList>
    </citation>
    <scope>NUCLEOTIDE SEQUENCE [LARGE SCALE GENOMIC DNA]</scope>
    <source>
        <strain evidence="2">SHR3</strain>
    </source>
</reference>
<gene>
    <name evidence="1" type="ORF">ACFPTN_12315</name>
</gene>
<dbReference type="PANTHER" id="PTHR38453:SF1">
    <property type="entry name" value="CYTOPLASMIC PROTEIN"/>
    <property type="match status" value="1"/>
</dbReference>
<organism evidence="1 2">
    <name type="scientific">Thauera sinica</name>
    <dbReference type="NCBI Taxonomy" id="2665146"/>
    <lineage>
        <taxon>Bacteria</taxon>
        <taxon>Pseudomonadati</taxon>
        <taxon>Pseudomonadota</taxon>
        <taxon>Betaproteobacteria</taxon>
        <taxon>Rhodocyclales</taxon>
        <taxon>Zoogloeaceae</taxon>
        <taxon>Thauera</taxon>
    </lineage>
</organism>
<accession>A0ABW1ASM9</accession>
<dbReference type="InterPro" id="IPR007423">
    <property type="entry name" value="Sel_put"/>
</dbReference>
<evidence type="ECO:0000313" key="2">
    <source>
        <dbReference type="Proteomes" id="UP001595974"/>
    </source>
</evidence>
<sequence length="128" mass="14393">MLDLSCLTGRSKAGAAMAPAAAEAGLDDAYARYVAETRARQADAVPMSEAEFERYSLGSNWLTGLRDVAKKVVQTCRLVIGIHDYEYYLDHMRSRHPEATPFTREEFYRYCLEARFPSAERSGSRCPC</sequence>
<name>A0ABW1ASM9_9RHOO</name>
<proteinExistence type="predicted"/>
<dbReference type="RefSeq" id="WP_096450259.1">
    <property type="nucleotide sequence ID" value="NZ_JBHSOG010000049.1"/>
</dbReference>
<dbReference type="Proteomes" id="UP001595974">
    <property type="component" value="Unassembled WGS sequence"/>
</dbReference>
<dbReference type="EMBL" id="JBHSOG010000049">
    <property type="protein sequence ID" value="MFC5770157.1"/>
    <property type="molecule type" value="Genomic_DNA"/>
</dbReference>
<dbReference type="Pfam" id="PF04328">
    <property type="entry name" value="Sel_put"/>
    <property type="match status" value="1"/>
</dbReference>
<keyword evidence="2" id="KW-1185">Reference proteome</keyword>
<comment type="caution">
    <text evidence="1">The sequence shown here is derived from an EMBL/GenBank/DDBJ whole genome shotgun (WGS) entry which is preliminary data.</text>
</comment>